<dbReference type="Gene3D" id="1.20.120.1870">
    <property type="entry name" value="Fic/DOC protein, Fido domain"/>
    <property type="match status" value="1"/>
</dbReference>
<protein>
    <recommendedName>
        <fullName evidence="3">Fido domain-containing protein</fullName>
    </recommendedName>
</protein>
<name>A0A1S2VA49_9BACT</name>
<dbReference type="Proteomes" id="UP000181790">
    <property type="component" value="Unassembled WGS sequence"/>
</dbReference>
<proteinExistence type="predicted"/>
<dbReference type="OrthoDB" id="9802752at2"/>
<keyword evidence="2" id="KW-1185">Reference proteome</keyword>
<dbReference type="EMBL" id="MORL01000051">
    <property type="protein sequence ID" value="OIN55617.1"/>
    <property type="molecule type" value="Genomic_DNA"/>
</dbReference>
<dbReference type="RefSeq" id="WP_071506762.1">
    <property type="nucleotide sequence ID" value="NZ_MORL01000051.1"/>
</dbReference>
<dbReference type="InterPro" id="IPR053737">
    <property type="entry name" value="Type_II_TA_Toxin"/>
</dbReference>
<sequence>MNAFLRRETYSQALEGALALEGVRGSLFTKVGQETAAAVVPAVEREVVYAEYAFEERMVAQEFGAAARGEFNFKSFADEIVSINKATDGGGVLLNGTPSSAINSAMYYETAAEQGASIFRSISGGHMFMNGNKRTAVAAFQSFAKQHGLTPVSRQQMMNVATQVATGKITDISQIAKMLTK</sequence>
<dbReference type="AlphaFoldDB" id="A0A1S2VA49"/>
<evidence type="ECO:0000313" key="1">
    <source>
        <dbReference type="EMBL" id="OIN55617.1"/>
    </source>
</evidence>
<accession>A0A1S2VA49</accession>
<reference evidence="1 2" key="1">
    <citation type="submission" date="2016-10" db="EMBL/GenBank/DDBJ databases">
        <title>Arsenicibacter rosenii gen. nov., sp. nov., an efficient arsenic-methylating bacterium isolated from an arsenic-contaminated paddy soil.</title>
        <authorList>
            <person name="Huang K."/>
        </authorList>
    </citation>
    <scope>NUCLEOTIDE SEQUENCE [LARGE SCALE GENOMIC DNA]</scope>
    <source>
        <strain evidence="1 2">SM-1</strain>
    </source>
</reference>
<evidence type="ECO:0008006" key="3">
    <source>
        <dbReference type="Google" id="ProtNLM"/>
    </source>
</evidence>
<gene>
    <name evidence="1" type="ORF">BLX24_29185</name>
</gene>
<comment type="caution">
    <text evidence="1">The sequence shown here is derived from an EMBL/GenBank/DDBJ whole genome shotgun (WGS) entry which is preliminary data.</text>
</comment>
<organism evidence="1 2">
    <name type="scientific">Arsenicibacter rosenii</name>
    <dbReference type="NCBI Taxonomy" id="1750698"/>
    <lineage>
        <taxon>Bacteria</taxon>
        <taxon>Pseudomonadati</taxon>
        <taxon>Bacteroidota</taxon>
        <taxon>Cytophagia</taxon>
        <taxon>Cytophagales</taxon>
        <taxon>Spirosomataceae</taxon>
        <taxon>Arsenicibacter</taxon>
    </lineage>
</organism>
<evidence type="ECO:0000313" key="2">
    <source>
        <dbReference type="Proteomes" id="UP000181790"/>
    </source>
</evidence>